<evidence type="ECO:0000313" key="4">
    <source>
        <dbReference type="EMBL" id="GHC41465.1"/>
    </source>
</evidence>
<dbReference type="SUPFAM" id="SSF52172">
    <property type="entry name" value="CheY-like"/>
    <property type="match status" value="1"/>
</dbReference>
<evidence type="ECO:0000256" key="1">
    <source>
        <dbReference type="ARBA" id="ARBA00022553"/>
    </source>
</evidence>
<dbReference type="Proteomes" id="UP000644507">
    <property type="component" value="Unassembled WGS sequence"/>
</dbReference>
<dbReference type="EMBL" id="BMXI01000001">
    <property type="protein sequence ID" value="GHC41465.1"/>
    <property type="molecule type" value="Genomic_DNA"/>
</dbReference>
<comment type="caution">
    <text evidence="4">The sequence shown here is derived from an EMBL/GenBank/DDBJ whole genome shotgun (WGS) entry which is preliminary data.</text>
</comment>
<feature type="domain" description="Response regulatory" evidence="3">
    <location>
        <begin position="6"/>
        <end position="120"/>
    </location>
</feature>
<evidence type="ECO:0000259" key="3">
    <source>
        <dbReference type="PROSITE" id="PS50110"/>
    </source>
</evidence>
<dbReference type="AlphaFoldDB" id="A0A918TCK3"/>
<reference evidence="4" key="1">
    <citation type="journal article" date="2014" name="Int. J. Syst. Evol. Microbiol.">
        <title>Complete genome sequence of Corynebacterium casei LMG S-19264T (=DSM 44701T), isolated from a smear-ripened cheese.</title>
        <authorList>
            <consortium name="US DOE Joint Genome Institute (JGI-PGF)"/>
            <person name="Walter F."/>
            <person name="Albersmeier A."/>
            <person name="Kalinowski J."/>
            <person name="Ruckert C."/>
        </authorList>
    </citation>
    <scope>NUCLEOTIDE SEQUENCE</scope>
    <source>
        <strain evidence="4">KCTC 12988</strain>
    </source>
</reference>
<accession>A0A918TCK3</accession>
<dbReference type="PROSITE" id="PS50110">
    <property type="entry name" value="RESPONSE_REGULATORY"/>
    <property type="match status" value="1"/>
</dbReference>
<organism evidence="4 5">
    <name type="scientific">Roseibacillus persicicus</name>
    <dbReference type="NCBI Taxonomy" id="454148"/>
    <lineage>
        <taxon>Bacteria</taxon>
        <taxon>Pseudomonadati</taxon>
        <taxon>Verrucomicrobiota</taxon>
        <taxon>Verrucomicrobiia</taxon>
        <taxon>Verrucomicrobiales</taxon>
        <taxon>Verrucomicrobiaceae</taxon>
        <taxon>Roseibacillus</taxon>
    </lineage>
</organism>
<dbReference type="InterPro" id="IPR011006">
    <property type="entry name" value="CheY-like_superfamily"/>
</dbReference>
<dbReference type="PANTHER" id="PTHR44591">
    <property type="entry name" value="STRESS RESPONSE REGULATOR PROTEIN 1"/>
    <property type="match status" value="1"/>
</dbReference>
<evidence type="ECO:0000256" key="2">
    <source>
        <dbReference type="PROSITE-ProRule" id="PRU00169"/>
    </source>
</evidence>
<dbReference type="Gene3D" id="3.40.50.2300">
    <property type="match status" value="1"/>
</dbReference>
<protein>
    <recommendedName>
        <fullName evidence="3">Response regulatory domain-containing protein</fullName>
    </recommendedName>
</protein>
<dbReference type="GO" id="GO:0000160">
    <property type="term" value="P:phosphorelay signal transduction system"/>
    <property type="evidence" value="ECO:0007669"/>
    <property type="project" value="InterPro"/>
</dbReference>
<reference evidence="4" key="2">
    <citation type="submission" date="2020-09" db="EMBL/GenBank/DDBJ databases">
        <authorList>
            <person name="Sun Q."/>
            <person name="Kim S."/>
        </authorList>
    </citation>
    <scope>NUCLEOTIDE SEQUENCE</scope>
    <source>
        <strain evidence="4">KCTC 12988</strain>
    </source>
</reference>
<sequence>MKQSPRILVVDDEPTLRLGFSLALRTEQYDVSAASNGREALDKISKEDFDLTVLDLRMPELDGLSTLNSLRQNGDDIPVILCSAHINASTAVQALEQHCFDFLCKPVRPSDLRDGVSRVLNTQPEKPFEQVLYQLRKGNYGVALDILEGSDILSPNRLGFWTKIIADLKNNRPLEASRYVEEYGQDLVRLLTVEEHC</sequence>
<dbReference type="PANTHER" id="PTHR44591:SF3">
    <property type="entry name" value="RESPONSE REGULATORY DOMAIN-CONTAINING PROTEIN"/>
    <property type="match status" value="1"/>
</dbReference>
<dbReference type="Pfam" id="PF00072">
    <property type="entry name" value="Response_reg"/>
    <property type="match status" value="1"/>
</dbReference>
<dbReference type="InterPro" id="IPR050595">
    <property type="entry name" value="Bact_response_regulator"/>
</dbReference>
<keyword evidence="1 2" id="KW-0597">Phosphoprotein</keyword>
<feature type="modified residue" description="4-aspartylphosphate" evidence="2">
    <location>
        <position position="55"/>
    </location>
</feature>
<dbReference type="CDD" id="cd00156">
    <property type="entry name" value="REC"/>
    <property type="match status" value="1"/>
</dbReference>
<evidence type="ECO:0000313" key="5">
    <source>
        <dbReference type="Proteomes" id="UP000644507"/>
    </source>
</evidence>
<name>A0A918TCK3_9BACT</name>
<proteinExistence type="predicted"/>
<keyword evidence="5" id="KW-1185">Reference proteome</keyword>
<dbReference type="InterPro" id="IPR001789">
    <property type="entry name" value="Sig_transdc_resp-reg_receiver"/>
</dbReference>
<gene>
    <name evidence="4" type="ORF">GCM10007100_02800</name>
</gene>
<dbReference type="SMART" id="SM00448">
    <property type="entry name" value="REC"/>
    <property type="match status" value="1"/>
</dbReference>
<dbReference type="RefSeq" id="WP_189566639.1">
    <property type="nucleotide sequence ID" value="NZ_BMXI01000001.1"/>
</dbReference>